<dbReference type="EMBL" id="BK016265">
    <property type="protein sequence ID" value="DAG05809.1"/>
    <property type="molecule type" value="Genomic_DNA"/>
</dbReference>
<proteinExistence type="predicted"/>
<organism evidence="1">
    <name type="scientific">Myoviridae sp. ctkfK18</name>
    <dbReference type="NCBI Taxonomy" id="2825165"/>
    <lineage>
        <taxon>Viruses</taxon>
        <taxon>Duplodnaviria</taxon>
        <taxon>Heunggongvirae</taxon>
        <taxon>Uroviricota</taxon>
        <taxon>Caudoviricetes</taxon>
    </lineage>
</organism>
<evidence type="ECO:0000313" key="1">
    <source>
        <dbReference type="EMBL" id="DAG05809.1"/>
    </source>
</evidence>
<protein>
    <submittedName>
        <fullName evidence="1">Uncharacterized protein</fullName>
    </submittedName>
</protein>
<accession>A0A8S5VG99</accession>
<reference evidence="1" key="1">
    <citation type="journal article" date="2021" name="Proc. Natl. Acad. Sci. U.S.A.">
        <title>A Catalog of Tens of Thousands of Viruses from Human Metagenomes Reveals Hidden Associations with Chronic Diseases.</title>
        <authorList>
            <person name="Tisza M.J."/>
            <person name="Buck C.B."/>
        </authorList>
    </citation>
    <scope>NUCLEOTIDE SEQUENCE</scope>
    <source>
        <strain evidence="1">CtkfK18</strain>
    </source>
</reference>
<name>A0A8S5VG99_9CAUD</name>
<sequence>MASTAKLVDHRLQIMYRLLNNLVVKQEHRANEDPNEVVYAQEFEAYMAALEQSDTLYDYTGKVNETLLRYHKPDITSAEIADIQSDFRKFYSIFNFEEQLQLMTELRKERLLSYIEGNKYYRMLLGVPPLGTAPEDFVYYKGTPVHTMTYGEILKLKRSGALDVLIQERPDAEYLNYIDKKINLIEARRARQFEVLWTPKTDEANAYREMFNKERRVWMQTYHQTYLTESTDFNESIELTTIKMRAIIYYFINIYTTPLGKTSFTREESEDLYKMYGLTFPQNMPDSYRNATTYVLNYLVMYKGTNYVLEYIARKIFSGLNLYKYFIRKRRKPGVIETPGMKYDDLYDVEFILKPFRAVNPYDDISNQKEKTYLTDDEKMRRNFTNIEYETPSYQQKEDKEMILTYDEVKKLDPRWSDSEALKKRVFEEPFSYIESKYLGIDNILDLNNVTIGLSVVHRYFLHHRDILKKYELTYQSNGYNVNFWDLWVFFNAMVTYSMGRYLLKDFKDARINPRPGDVLDRVDKILGFNTIKTHPTIRMYWLIVMAQYPYETKLEEFPEAANSETDFLQLMINTDKAVGLAKFVDSVLTKARNHVEVNMILSVYRHVRIMSKEPEAYNTISTAEGQSYVEYLEKYAPDLYVYYEQLADQGPDAMLLEIDNCTQFMINLIQHLDDTIELPELLDVLYNINMMYGGISKYLLYILKLFKAWRVEFISEGLLLNYNENYNYQVNVDQITYDVNITHRNRWNVSQYDWIEPAVKTYRELCEKQRSEDALYMVTRYGDIKIS</sequence>